<dbReference type="PANTHER" id="PTHR46018">
    <property type="entry name" value="ZINC PHOSPHODIESTERASE ELAC PROTEIN 1"/>
    <property type="match status" value="1"/>
</dbReference>
<keyword evidence="2" id="KW-0378">Hydrolase</keyword>
<dbReference type="SUPFAM" id="SSF56281">
    <property type="entry name" value="Metallo-hydrolase/oxidoreductase"/>
    <property type="match status" value="1"/>
</dbReference>
<evidence type="ECO:0000313" key="5">
    <source>
        <dbReference type="Proteomes" id="UP000814353"/>
    </source>
</evidence>
<feature type="domain" description="Metallo-beta-lactamase" evidence="1">
    <location>
        <begin position="19"/>
        <end position="215"/>
    </location>
</feature>
<dbReference type="AlphaFoldDB" id="A0A7V9W0F7"/>
<dbReference type="PANTHER" id="PTHR46018:SF2">
    <property type="entry name" value="ZINC PHOSPHODIESTERASE ELAC PROTEIN 1"/>
    <property type="match status" value="1"/>
</dbReference>
<reference evidence="3 5" key="1">
    <citation type="submission" date="2020-05" db="EMBL/GenBank/DDBJ databases">
        <title>Comparative genomic analysis of denitrifying bacteria from Halomonas genus.</title>
        <authorList>
            <person name="Wang L."/>
            <person name="Shao Z."/>
        </authorList>
    </citation>
    <scope>NUCLEOTIDE SEQUENCE [LARGE SCALE GENOMIC DNA]</scope>
    <source>
        <strain evidence="3 5">DSM 17331</strain>
    </source>
</reference>
<dbReference type="Proteomes" id="UP000518091">
    <property type="component" value="Unassembled WGS sequence"/>
</dbReference>
<dbReference type="Pfam" id="PF23023">
    <property type="entry name" value="Anti-Pycsar_Apyc1"/>
    <property type="match status" value="1"/>
</dbReference>
<evidence type="ECO:0000313" key="3">
    <source>
        <dbReference type="EMBL" id="MCG6661804.1"/>
    </source>
</evidence>
<dbReference type="GO" id="GO:0042781">
    <property type="term" value="F:3'-tRNA processing endoribonuclease activity"/>
    <property type="evidence" value="ECO:0007669"/>
    <property type="project" value="TreeGrafter"/>
</dbReference>
<sequence>MAVLTMLGVGHSEAIDHWNNNAMITANGRRLLIDAGYTIKFALQDQGLTPEDIHAIFITHVHADHCFGLERLAYECRFRYGTKPTLILPPGVHDELWEHTLKGVMGQLGEGPANLTDFFDLIILEDHRFEFEGVSLEIFQNHHTPEKPSFGLFINENLLYSGDTRAIPDIVIPRAPKVILHDCTLTDYNPVHASTQELIESYPAALRERMYLMSYEDHFKQHQDEVTREFAGFARQGQEFAL</sequence>
<organism evidence="2 4">
    <name type="scientific">Billgrantia kenyensis</name>
    <dbReference type="NCBI Taxonomy" id="321266"/>
    <lineage>
        <taxon>Bacteria</taxon>
        <taxon>Pseudomonadati</taxon>
        <taxon>Pseudomonadota</taxon>
        <taxon>Gammaproteobacteria</taxon>
        <taxon>Oceanospirillales</taxon>
        <taxon>Halomonadaceae</taxon>
        <taxon>Billgrantia</taxon>
    </lineage>
</organism>
<dbReference type="InterPro" id="IPR001279">
    <property type="entry name" value="Metallo-B-lactamas"/>
</dbReference>
<accession>A0A7V9W0F7</accession>
<dbReference type="EMBL" id="JACEFT010000006">
    <property type="protein sequence ID" value="MBA2778742.1"/>
    <property type="molecule type" value="Genomic_DNA"/>
</dbReference>
<dbReference type="GO" id="GO:0046872">
    <property type="term" value="F:metal ion binding"/>
    <property type="evidence" value="ECO:0007669"/>
    <property type="project" value="UniProtKB-KW"/>
</dbReference>
<evidence type="ECO:0000313" key="4">
    <source>
        <dbReference type="Proteomes" id="UP000518091"/>
    </source>
</evidence>
<reference evidence="2 4" key="2">
    <citation type="submission" date="2020-07" db="EMBL/GenBank/DDBJ databases">
        <title>Identification of Halomonas strains.</title>
        <authorList>
            <person name="Xiao Z."/>
            <person name="Shen J."/>
        </authorList>
    </citation>
    <scope>NUCLEOTIDE SEQUENCE [LARGE SCALE GENOMIC DNA]</scope>
    <source>
        <strain evidence="2 4">DSM 17331</strain>
    </source>
</reference>
<dbReference type="RefSeq" id="WP_181514222.1">
    <property type="nucleotide sequence ID" value="NZ_JABFUB010000006.1"/>
</dbReference>
<protein>
    <submittedName>
        <fullName evidence="2">MBL fold metallo-hydrolase</fullName>
    </submittedName>
</protein>
<dbReference type="InterPro" id="IPR036866">
    <property type="entry name" value="RibonucZ/Hydroxyglut_hydro"/>
</dbReference>
<gene>
    <name evidence="2" type="ORF">H1D44_07480</name>
    <name evidence="3" type="ORF">HOP48_09590</name>
</gene>
<dbReference type="Gene3D" id="3.60.15.10">
    <property type="entry name" value="Ribonuclease Z/Hydroxyacylglutathione hydrolase-like"/>
    <property type="match status" value="1"/>
</dbReference>
<evidence type="ECO:0000313" key="2">
    <source>
        <dbReference type="EMBL" id="MBA2778742.1"/>
    </source>
</evidence>
<dbReference type="EMBL" id="JABFUB010000006">
    <property type="protein sequence ID" value="MCG6661804.1"/>
    <property type="molecule type" value="Genomic_DNA"/>
</dbReference>
<proteinExistence type="predicted"/>
<keyword evidence="5" id="KW-1185">Reference proteome</keyword>
<dbReference type="SMART" id="SM00849">
    <property type="entry name" value="Lactamase_B"/>
    <property type="match status" value="1"/>
</dbReference>
<name>A0A7V9W0F7_9GAMM</name>
<dbReference type="Proteomes" id="UP000814353">
    <property type="component" value="Unassembled WGS sequence"/>
</dbReference>
<evidence type="ECO:0000259" key="1">
    <source>
        <dbReference type="SMART" id="SM00849"/>
    </source>
</evidence>
<comment type="caution">
    <text evidence="2">The sequence shown here is derived from an EMBL/GenBank/DDBJ whole genome shotgun (WGS) entry which is preliminary data.</text>
</comment>